<reference evidence="1 2" key="1">
    <citation type="journal article" date="2024" name="Ann. Entomol. Soc. Am.">
        <title>Genomic analyses of the southern and eastern yellowjacket wasps (Hymenoptera: Vespidae) reveal evolutionary signatures of social life.</title>
        <authorList>
            <person name="Catto M.A."/>
            <person name="Caine P.B."/>
            <person name="Orr S.E."/>
            <person name="Hunt B.G."/>
            <person name="Goodisman M.A.D."/>
        </authorList>
    </citation>
    <scope>NUCLEOTIDE SEQUENCE [LARGE SCALE GENOMIC DNA]</scope>
    <source>
        <strain evidence="1">232</strain>
        <tissue evidence="1">Head and thorax</tissue>
    </source>
</reference>
<gene>
    <name evidence="1" type="ORF">V1477_010355</name>
</gene>
<proteinExistence type="predicted"/>
<name>A0ABD2C8B8_VESMC</name>
<accession>A0ABD2C8B8</accession>
<keyword evidence="2" id="KW-1185">Reference proteome</keyword>
<dbReference type="Proteomes" id="UP001607303">
    <property type="component" value="Unassembled WGS sequence"/>
</dbReference>
<evidence type="ECO:0000313" key="1">
    <source>
        <dbReference type="EMBL" id="KAL2741294.1"/>
    </source>
</evidence>
<organism evidence="1 2">
    <name type="scientific">Vespula maculifrons</name>
    <name type="common">Eastern yellow jacket</name>
    <name type="synonym">Wasp</name>
    <dbReference type="NCBI Taxonomy" id="7453"/>
    <lineage>
        <taxon>Eukaryota</taxon>
        <taxon>Metazoa</taxon>
        <taxon>Ecdysozoa</taxon>
        <taxon>Arthropoda</taxon>
        <taxon>Hexapoda</taxon>
        <taxon>Insecta</taxon>
        <taxon>Pterygota</taxon>
        <taxon>Neoptera</taxon>
        <taxon>Endopterygota</taxon>
        <taxon>Hymenoptera</taxon>
        <taxon>Apocrita</taxon>
        <taxon>Aculeata</taxon>
        <taxon>Vespoidea</taxon>
        <taxon>Vespidae</taxon>
        <taxon>Vespinae</taxon>
        <taxon>Vespula</taxon>
    </lineage>
</organism>
<comment type="caution">
    <text evidence="1">The sequence shown here is derived from an EMBL/GenBank/DDBJ whole genome shotgun (WGS) entry which is preliminary data.</text>
</comment>
<protein>
    <submittedName>
        <fullName evidence="1">Uncharacterized protein</fullName>
    </submittedName>
</protein>
<sequence length="24" mass="2985">MQEKTFGRNFVKIDLHHWRDVQSI</sequence>
<evidence type="ECO:0000313" key="2">
    <source>
        <dbReference type="Proteomes" id="UP001607303"/>
    </source>
</evidence>
<dbReference type="EMBL" id="JAYRBN010000059">
    <property type="protein sequence ID" value="KAL2741294.1"/>
    <property type="molecule type" value="Genomic_DNA"/>
</dbReference>
<dbReference type="AlphaFoldDB" id="A0ABD2C8B8"/>